<dbReference type="SUPFAM" id="SSF54909">
    <property type="entry name" value="Dimeric alpha+beta barrel"/>
    <property type="match status" value="1"/>
</dbReference>
<dbReference type="AlphaFoldDB" id="A0A2P2E9K5"/>
<dbReference type="InterPro" id="IPR011008">
    <property type="entry name" value="Dimeric_a/b-barrel"/>
</dbReference>
<evidence type="ECO:0008006" key="3">
    <source>
        <dbReference type="Google" id="ProtNLM"/>
    </source>
</evidence>
<dbReference type="Proteomes" id="UP000245086">
    <property type="component" value="Unassembled WGS sequence"/>
</dbReference>
<evidence type="ECO:0000313" key="1">
    <source>
        <dbReference type="EMBL" id="GBF57746.1"/>
    </source>
</evidence>
<dbReference type="Gene3D" id="3.30.70.100">
    <property type="match status" value="1"/>
</dbReference>
<comment type="caution">
    <text evidence="1">The sequence shown here is derived from an EMBL/GenBank/DDBJ whole genome shotgun (WGS) entry which is preliminary data.</text>
</comment>
<organism evidence="1 2">
    <name type="scientific">Candidatus Phycosocius bacilliformis</name>
    <dbReference type="NCBI Taxonomy" id="1445552"/>
    <lineage>
        <taxon>Bacteria</taxon>
        <taxon>Pseudomonadati</taxon>
        <taxon>Pseudomonadota</taxon>
        <taxon>Alphaproteobacteria</taxon>
        <taxon>Caulobacterales</taxon>
        <taxon>Caulobacterales incertae sedis</taxon>
        <taxon>Candidatus Phycosocius</taxon>
    </lineage>
</organism>
<reference evidence="1 2" key="1">
    <citation type="journal article" date="2018" name="Genome Announc.">
        <title>Draft Genome Sequence of "Candidatus Phycosocius bacilliformis," an Alphaproteobacterial Ectosymbiont of the Hydrocarbon-Producing Green Alga Botryococcus braunii.</title>
        <authorList>
            <person name="Tanabe Y."/>
            <person name="Yamaguchi H."/>
            <person name="Watanabe M.M."/>
        </authorList>
    </citation>
    <scope>NUCLEOTIDE SEQUENCE [LARGE SCALE GENOMIC DNA]</scope>
    <source>
        <strain evidence="1 2">BOTRYCO-2</strain>
    </source>
</reference>
<accession>A0A2P2E9K5</accession>
<sequence>MAFWLCRPQKATFFQLVPHNRSETLRGWLALAAAWLFLSVMGLFDEIEPSLAALQAIKKLPSEEPIIVLSLLRFRHDLADGRADAAWQTYQSGIGPILHEYGARRVTHGIVALDLVGPAGQWDVVGAFWYPNPKVLWRFLSDERVLDLIKVRRKAADDVTMMILKDQTHSFADG</sequence>
<protein>
    <recommendedName>
        <fullName evidence="3">DUF1330 domain-containing protein</fullName>
    </recommendedName>
</protein>
<proteinExistence type="predicted"/>
<keyword evidence="2" id="KW-1185">Reference proteome</keyword>
<evidence type="ECO:0000313" key="2">
    <source>
        <dbReference type="Proteomes" id="UP000245086"/>
    </source>
</evidence>
<name>A0A2P2E9K5_9PROT</name>
<gene>
    <name evidence="1" type="ORF">PbB2_01415</name>
</gene>
<dbReference type="EMBL" id="BFBR01000003">
    <property type="protein sequence ID" value="GBF57746.1"/>
    <property type="molecule type" value="Genomic_DNA"/>
</dbReference>